<gene>
    <name evidence="1" type="ORF">FDA94_31450</name>
</gene>
<sequence>MDVPSAGTPVVCDMTTAPDTARQRLEEYRLLFDRALVGRERIGEAVRFRFRAEPGLREQIEDLAAREKACCAFFAFEVTTDGEQIVWDCAVSDDPAARAILDEFYDLPEHGFQDPDGLRARLEGEGLTFVGGPDSLLQRAEVIRST</sequence>
<dbReference type="AlphaFoldDB" id="A0A4U3M7S4"/>
<dbReference type="EMBL" id="SZQA01000038">
    <property type="protein sequence ID" value="TKK84044.1"/>
    <property type="molecule type" value="Genomic_DNA"/>
</dbReference>
<protein>
    <submittedName>
        <fullName evidence="1">Uncharacterized protein</fullName>
    </submittedName>
</protein>
<dbReference type="Proteomes" id="UP000308705">
    <property type="component" value="Unassembled WGS sequence"/>
</dbReference>
<name>A0A4U3M7S4_9ACTN</name>
<evidence type="ECO:0000313" key="2">
    <source>
        <dbReference type="Proteomes" id="UP000308705"/>
    </source>
</evidence>
<reference evidence="1 2" key="1">
    <citation type="submission" date="2019-04" db="EMBL/GenBank/DDBJ databases">
        <title>Herbidospora sp. NEAU-GS14.nov., a novel actinomycete isolated from soil.</title>
        <authorList>
            <person name="Han L."/>
        </authorList>
    </citation>
    <scope>NUCLEOTIDE SEQUENCE [LARGE SCALE GENOMIC DNA]</scope>
    <source>
        <strain evidence="1 2">NEAU-GS14</strain>
    </source>
</reference>
<accession>A0A4U3M7S4</accession>
<dbReference type="RefSeq" id="WP_137250691.1">
    <property type="nucleotide sequence ID" value="NZ_SZQA01000038.1"/>
</dbReference>
<keyword evidence="2" id="KW-1185">Reference proteome</keyword>
<comment type="caution">
    <text evidence="1">The sequence shown here is derived from an EMBL/GenBank/DDBJ whole genome shotgun (WGS) entry which is preliminary data.</text>
</comment>
<proteinExistence type="predicted"/>
<dbReference type="OrthoDB" id="8421706at2"/>
<organism evidence="1 2">
    <name type="scientific">Herbidospora galbida</name>
    <dbReference type="NCBI Taxonomy" id="2575442"/>
    <lineage>
        <taxon>Bacteria</taxon>
        <taxon>Bacillati</taxon>
        <taxon>Actinomycetota</taxon>
        <taxon>Actinomycetes</taxon>
        <taxon>Streptosporangiales</taxon>
        <taxon>Streptosporangiaceae</taxon>
        <taxon>Herbidospora</taxon>
    </lineage>
</organism>
<evidence type="ECO:0000313" key="1">
    <source>
        <dbReference type="EMBL" id="TKK84044.1"/>
    </source>
</evidence>